<dbReference type="InterPro" id="IPR051799">
    <property type="entry name" value="NADH_flavin_oxidoreductase"/>
</dbReference>
<evidence type="ECO:0000313" key="5">
    <source>
        <dbReference type="Proteomes" id="UP001596288"/>
    </source>
</evidence>
<dbReference type="SUPFAM" id="SSF51395">
    <property type="entry name" value="FMN-linked oxidoreductases"/>
    <property type="match status" value="1"/>
</dbReference>
<reference evidence="5" key="1">
    <citation type="journal article" date="2019" name="Int. J. Syst. Evol. Microbiol.">
        <title>The Global Catalogue of Microorganisms (GCM) 10K type strain sequencing project: providing services to taxonomists for standard genome sequencing and annotation.</title>
        <authorList>
            <consortium name="The Broad Institute Genomics Platform"/>
            <consortium name="The Broad Institute Genome Sequencing Center for Infectious Disease"/>
            <person name="Wu L."/>
            <person name="Ma J."/>
        </authorList>
    </citation>
    <scope>NUCLEOTIDE SEQUENCE [LARGE SCALE GENOMIC DNA]</scope>
    <source>
        <strain evidence="5">CCM 8927</strain>
    </source>
</reference>
<accession>A0ABW1RH03</accession>
<dbReference type="InterPro" id="IPR001155">
    <property type="entry name" value="OxRdtase_FMN_N"/>
</dbReference>
<evidence type="ECO:0000256" key="2">
    <source>
        <dbReference type="ARBA" id="ARBA00023002"/>
    </source>
</evidence>
<evidence type="ECO:0000256" key="1">
    <source>
        <dbReference type="ARBA" id="ARBA00022630"/>
    </source>
</evidence>
<comment type="caution">
    <text evidence="4">The sequence shown here is derived from an EMBL/GenBank/DDBJ whole genome shotgun (WGS) entry which is preliminary data.</text>
</comment>
<keyword evidence="2" id="KW-0560">Oxidoreductase</keyword>
<dbReference type="RefSeq" id="WP_137610787.1">
    <property type="nucleotide sequence ID" value="NZ_BJDF01000004.1"/>
</dbReference>
<feature type="domain" description="NADH:flavin oxidoreductase/NADH oxidase N-terminal" evidence="3">
    <location>
        <begin position="10"/>
        <end position="340"/>
    </location>
</feature>
<gene>
    <name evidence="4" type="ORF">ACFQAV_00930</name>
</gene>
<evidence type="ECO:0000259" key="3">
    <source>
        <dbReference type="Pfam" id="PF00724"/>
    </source>
</evidence>
<evidence type="ECO:0000313" key="4">
    <source>
        <dbReference type="EMBL" id="MFC6175379.1"/>
    </source>
</evidence>
<keyword evidence="5" id="KW-1185">Reference proteome</keyword>
<dbReference type="InterPro" id="IPR013785">
    <property type="entry name" value="Aldolase_TIM"/>
</dbReference>
<dbReference type="CDD" id="cd04735">
    <property type="entry name" value="OYE_like_4_FMN"/>
    <property type="match status" value="1"/>
</dbReference>
<protein>
    <submittedName>
        <fullName evidence="4">NADH-dependent flavin oxidoreductase</fullName>
    </submittedName>
</protein>
<dbReference type="Pfam" id="PF00724">
    <property type="entry name" value="Oxidored_FMN"/>
    <property type="match status" value="1"/>
</dbReference>
<dbReference type="EMBL" id="JBHSSF010000005">
    <property type="protein sequence ID" value="MFC6175379.1"/>
    <property type="molecule type" value="Genomic_DNA"/>
</dbReference>
<sequence>MTKQYNKTLAPFSFKNGLILENRMVMAPMTTWSANDDGTVSNQEIDYYRRRVKGMGMVITGSTSVAANAIGFSNQFAGYDDKFIPSLTRLADSAKSGGSKAILQILHAGNKTNTDLVDQKDIVSASNVLTKESTFVESFSPRALTEEEILGIIKAFGETTRRAIVAGFDGVELHGAFGFLFQNFLSPYYNKRHDQWGGSLENRMRFALAVIDEIQSVIKHYAKGPFILGYRITLEEHLDGGLRLHDSLALIDELIKRDVDYVHVTLNNVLTSKPIGSSDTDANYLETLVKHINHRITLISAGTLDTPDQAEKALDEGLDLAAVAHGLIMNPDWAEMVKKGNTNGIERQLHVSKLADMKLPDKLWQMIENSGDWFDIVK</sequence>
<dbReference type="Gene3D" id="3.20.20.70">
    <property type="entry name" value="Aldolase class I"/>
    <property type="match status" value="1"/>
</dbReference>
<organism evidence="4 5">
    <name type="scientific">Companilactobacillus huachuanensis</name>
    <dbReference type="NCBI Taxonomy" id="2559914"/>
    <lineage>
        <taxon>Bacteria</taxon>
        <taxon>Bacillati</taxon>
        <taxon>Bacillota</taxon>
        <taxon>Bacilli</taxon>
        <taxon>Lactobacillales</taxon>
        <taxon>Lactobacillaceae</taxon>
        <taxon>Companilactobacillus</taxon>
    </lineage>
</organism>
<keyword evidence="1" id="KW-0285">Flavoprotein</keyword>
<dbReference type="PANTHER" id="PTHR43656:SF2">
    <property type="entry name" value="BINDING OXIDOREDUCTASE, PUTATIVE (AFU_ORTHOLOGUE AFUA_2G08260)-RELATED"/>
    <property type="match status" value="1"/>
</dbReference>
<dbReference type="Proteomes" id="UP001596288">
    <property type="component" value="Unassembled WGS sequence"/>
</dbReference>
<name>A0ABW1RH03_9LACO</name>
<proteinExistence type="predicted"/>
<dbReference type="PANTHER" id="PTHR43656">
    <property type="entry name" value="BINDING OXIDOREDUCTASE, PUTATIVE (AFU_ORTHOLOGUE AFUA_2G08260)-RELATED"/>
    <property type="match status" value="1"/>
</dbReference>